<dbReference type="Proteomes" id="UP001152797">
    <property type="component" value="Unassembled WGS sequence"/>
</dbReference>
<reference evidence="3" key="1">
    <citation type="submission" date="2022-10" db="EMBL/GenBank/DDBJ databases">
        <authorList>
            <person name="Chen Y."/>
            <person name="Dougan E. K."/>
            <person name="Chan C."/>
            <person name="Rhodes N."/>
            <person name="Thang M."/>
        </authorList>
    </citation>
    <scope>NUCLEOTIDE SEQUENCE</scope>
</reference>
<dbReference type="EMBL" id="CAMXCT020006068">
    <property type="protein sequence ID" value="CAL1167242.1"/>
    <property type="molecule type" value="Genomic_DNA"/>
</dbReference>
<sequence>DWGCTCKGCHCGHGTETSLVILSEEQYPEARCLDGTMAGYYVRKGISEQMLVFLEGGGWCYDQSCSPTDEGTLTDCQKRSYKNLGSSKSWEKILPERKLTGMLSADPKANPVFHNWTLVYVPYCDGTSFSGDAVVSFKGRDLHFKGRKILDAVFQSLRLDVTKQLVVSGGSAGALAVLLHIDSIAQEVTRSHGDIEIFGLADAGFFLDLPNMKGERCWPNQMRSIFNISNGYKSLSSTCLKRNSFQPSDCIFPQYFGDLIETRTFLAHSFYDDSEMYYTLGLDCWPGGGRGQRACNKKEMRAFDNLRVQHMSGWSRMLNTQARAHGVWAPACIAHTLTWGQWTDPLWQVPEGGAALAETVQLWLGAKETVRLEDPASWPNNRPCAGMDDEPSLTSAPGYTNSRGDRQSRGEVHRDTGHAGHGRAKTKTLAVPVTIIAFLSTAALTACVALVVIKRRNSRGTEVSEVLRPAETELTETELPET</sequence>
<feature type="compositionally biased region" description="Polar residues" evidence="1">
    <location>
        <begin position="392"/>
        <end position="402"/>
    </location>
</feature>
<organism evidence="3">
    <name type="scientific">Cladocopium goreaui</name>
    <dbReference type="NCBI Taxonomy" id="2562237"/>
    <lineage>
        <taxon>Eukaryota</taxon>
        <taxon>Sar</taxon>
        <taxon>Alveolata</taxon>
        <taxon>Dinophyceae</taxon>
        <taxon>Suessiales</taxon>
        <taxon>Symbiodiniaceae</taxon>
        <taxon>Cladocopium</taxon>
    </lineage>
</organism>
<feature type="non-terminal residue" evidence="3">
    <location>
        <position position="482"/>
    </location>
</feature>
<dbReference type="InterPro" id="IPR004963">
    <property type="entry name" value="PAE/NOTUM"/>
</dbReference>
<dbReference type="AlphaFoldDB" id="A0A9P1DNV2"/>
<dbReference type="OrthoDB" id="2015280at2759"/>
<feature type="non-terminal residue" evidence="3">
    <location>
        <position position="1"/>
    </location>
</feature>
<evidence type="ECO:0000313" key="5">
    <source>
        <dbReference type="Proteomes" id="UP001152797"/>
    </source>
</evidence>
<reference evidence="4 5" key="2">
    <citation type="submission" date="2024-05" db="EMBL/GenBank/DDBJ databases">
        <authorList>
            <person name="Chen Y."/>
            <person name="Shah S."/>
            <person name="Dougan E. K."/>
            <person name="Thang M."/>
            <person name="Chan C."/>
        </authorList>
    </citation>
    <scope>NUCLEOTIDE SEQUENCE [LARGE SCALE GENOMIC DNA]</scope>
</reference>
<keyword evidence="2" id="KW-1133">Transmembrane helix</keyword>
<feature type="compositionally biased region" description="Basic and acidic residues" evidence="1">
    <location>
        <begin position="403"/>
        <end position="418"/>
    </location>
</feature>
<dbReference type="EMBL" id="CAMXCT030006068">
    <property type="protein sequence ID" value="CAL4801179.1"/>
    <property type="molecule type" value="Genomic_DNA"/>
</dbReference>
<keyword evidence="2" id="KW-0812">Transmembrane</keyword>
<dbReference type="EMBL" id="CAMXCT010006068">
    <property type="protein sequence ID" value="CAI4013867.1"/>
    <property type="molecule type" value="Genomic_DNA"/>
</dbReference>
<feature type="region of interest" description="Disordered" evidence="1">
    <location>
        <begin position="374"/>
        <end position="425"/>
    </location>
</feature>
<keyword evidence="5" id="KW-1185">Reference proteome</keyword>
<proteinExistence type="predicted"/>
<protein>
    <submittedName>
        <fullName evidence="4">Pectin acetylesterase 5</fullName>
    </submittedName>
</protein>
<evidence type="ECO:0000256" key="2">
    <source>
        <dbReference type="SAM" id="Phobius"/>
    </source>
</evidence>
<feature type="compositionally biased region" description="Acidic residues" evidence="1">
    <location>
        <begin position="473"/>
        <end position="482"/>
    </location>
</feature>
<feature type="transmembrane region" description="Helical" evidence="2">
    <location>
        <begin position="429"/>
        <end position="453"/>
    </location>
</feature>
<accession>A0A9P1DNV2</accession>
<evidence type="ECO:0000256" key="1">
    <source>
        <dbReference type="SAM" id="MobiDB-lite"/>
    </source>
</evidence>
<evidence type="ECO:0000313" key="3">
    <source>
        <dbReference type="EMBL" id="CAI4013867.1"/>
    </source>
</evidence>
<evidence type="ECO:0000313" key="4">
    <source>
        <dbReference type="EMBL" id="CAL4801179.1"/>
    </source>
</evidence>
<feature type="region of interest" description="Disordered" evidence="1">
    <location>
        <begin position="460"/>
        <end position="482"/>
    </location>
</feature>
<comment type="caution">
    <text evidence="3">The sequence shown here is derived from an EMBL/GenBank/DDBJ whole genome shotgun (WGS) entry which is preliminary data.</text>
</comment>
<dbReference type="GO" id="GO:0016787">
    <property type="term" value="F:hydrolase activity"/>
    <property type="evidence" value="ECO:0007669"/>
    <property type="project" value="InterPro"/>
</dbReference>
<dbReference type="PANTHER" id="PTHR21562">
    <property type="entry name" value="NOTUM-RELATED"/>
    <property type="match status" value="1"/>
</dbReference>
<gene>
    <name evidence="3" type="ORF">C1SCF055_LOCUS38808</name>
</gene>
<name>A0A9P1DNV2_9DINO</name>
<keyword evidence="2" id="KW-0472">Membrane</keyword>
<dbReference type="Pfam" id="PF03283">
    <property type="entry name" value="PAE"/>
    <property type="match status" value="1"/>
</dbReference>